<sequence length="443" mass="49922">MVKLPLLSLVIALPCAIRATTRDITYEISVEAISAMVVFLSCQLFHKEVLRQSISHKYLMQGPCLPYTSKLVKTLLYNFIRQEKPPPPGTHVFPPQSDGGGLLYGLASGVASGASSKAATSPELTSPLANQSLLLLLVLVNLTDAPDTPNPYRQAVTSFKNTQDSSPFPSSIPHAFQINFNSLYTALCEQQTSDQATLLLYTLLHQNSNVRTYMLARTDMENLDKYLHTNCLAALANMSAQFRSLHQYAAQRIIRKEMPTVYQGAFIYDQGSNHVSEKFGLCWIDAHSARAPLSLAQDLSVIEEVIRMMLEIINSCLTNSLHHNPNLVYALLYKRDLFEQFRTHPSFQDIMQNIDLVISFFSSRLLQAGAELSVERVLEIIKQGVVALPKDRLKKFPELKFKYVEEEQPEEFFIPYVWSLVYNSAVGLYWNPQDIQLFAMDSD</sequence>
<proteinExistence type="inferred from homology"/>
<evidence type="ECO:0000256" key="5">
    <source>
        <dbReference type="SAM" id="SignalP"/>
    </source>
</evidence>
<dbReference type="Proteomes" id="UP000001075">
    <property type="component" value="Unassembled WGS sequence"/>
</dbReference>
<keyword evidence="4" id="KW-0449">Lipoprotein</keyword>
<feature type="chain" id="PRO_5003444567" description="Dymeclin" evidence="5">
    <location>
        <begin position="20"/>
        <end position="443"/>
    </location>
</feature>
<accession>G3HQJ3</accession>
<dbReference type="Pfam" id="PF09742">
    <property type="entry name" value="Dymeclin"/>
    <property type="match status" value="2"/>
</dbReference>
<protein>
    <recommendedName>
        <fullName evidence="2">Dymeclin</fullName>
    </recommendedName>
</protein>
<dbReference type="AlphaFoldDB" id="G3HQJ3"/>
<comment type="similarity">
    <text evidence="1">Belongs to the dymeclin family.</text>
</comment>
<dbReference type="GO" id="GO:0007030">
    <property type="term" value="P:Golgi organization"/>
    <property type="evidence" value="ECO:0007669"/>
    <property type="project" value="TreeGrafter"/>
</dbReference>
<evidence type="ECO:0000313" key="7">
    <source>
        <dbReference type="Proteomes" id="UP000001075"/>
    </source>
</evidence>
<evidence type="ECO:0000256" key="3">
    <source>
        <dbReference type="ARBA" id="ARBA00022707"/>
    </source>
</evidence>
<dbReference type="InParanoid" id="G3HQJ3"/>
<dbReference type="PANTHER" id="PTHR12895:SF9">
    <property type="entry name" value="DYMECLIN"/>
    <property type="match status" value="1"/>
</dbReference>
<name>G3HQJ3_CRIGR</name>
<dbReference type="GO" id="GO:0005794">
    <property type="term" value="C:Golgi apparatus"/>
    <property type="evidence" value="ECO:0007669"/>
    <property type="project" value="TreeGrafter"/>
</dbReference>
<keyword evidence="5" id="KW-0732">Signal</keyword>
<organism evidence="6 7">
    <name type="scientific">Cricetulus griseus</name>
    <name type="common">Chinese hamster</name>
    <name type="synonym">Cricetulus barabensis griseus</name>
    <dbReference type="NCBI Taxonomy" id="10029"/>
    <lineage>
        <taxon>Eukaryota</taxon>
        <taxon>Metazoa</taxon>
        <taxon>Chordata</taxon>
        <taxon>Craniata</taxon>
        <taxon>Vertebrata</taxon>
        <taxon>Euteleostomi</taxon>
        <taxon>Mammalia</taxon>
        <taxon>Eutheria</taxon>
        <taxon>Euarchontoglires</taxon>
        <taxon>Glires</taxon>
        <taxon>Rodentia</taxon>
        <taxon>Myomorpha</taxon>
        <taxon>Muroidea</taxon>
        <taxon>Cricetidae</taxon>
        <taxon>Cricetinae</taxon>
        <taxon>Cricetulus</taxon>
    </lineage>
</organism>
<evidence type="ECO:0000313" key="6">
    <source>
        <dbReference type="EMBL" id="EGW05875.1"/>
    </source>
</evidence>
<evidence type="ECO:0000256" key="2">
    <source>
        <dbReference type="ARBA" id="ARBA00015736"/>
    </source>
</evidence>
<reference evidence="7" key="1">
    <citation type="journal article" date="2011" name="Nat. Biotechnol.">
        <title>The genomic sequence of the Chinese hamster ovary (CHO)-K1 cell line.</title>
        <authorList>
            <person name="Xu X."/>
            <person name="Nagarajan H."/>
            <person name="Lewis N.E."/>
            <person name="Pan S."/>
            <person name="Cai Z."/>
            <person name="Liu X."/>
            <person name="Chen W."/>
            <person name="Xie M."/>
            <person name="Wang W."/>
            <person name="Hammond S."/>
            <person name="Andersen M.R."/>
            <person name="Neff N."/>
            <person name="Passarelli B."/>
            <person name="Koh W."/>
            <person name="Fan H.C."/>
            <person name="Wang J."/>
            <person name="Gui Y."/>
            <person name="Lee K.H."/>
            <person name="Betenbaugh M.J."/>
            <person name="Quake S.R."/>
            <person name="Famili I."/>
            <person name="Palsson B.O."/>
            <person name="Wang J."/>
        </authorList>
    </citation>
    <scope>NUCLEOTIDE SEQUENCE [LARGE SCALE GENOMIC DNA]</scope>
    <source>
        <strain evidence="7">CHO K1 cell line</strain>
    </source>
</reference>
<dbReference type="eggNOG" id="KOG2225">
    <property type="taxonomic scope" value="Eukaryota"/>
</dbReference>
<dbReference type="EMBL" id="JH000614">
    <property type="protein sequence ID" value="EGW05875.1"/>
    <property type="molecule type" value="Genomic_DNA"/>
</dbReference>
<evidence type="ECO:0000256" key="4">
    <source>
        <dbReference type="ARBA" id="ARBA00023288"/>
    </source>
</evidence>
<dbReference type="PANTHER" id="PTHR12895">
    <property type="entry name" value="DYMECLIN"/>
    <property type="match status" value="1"/>
</dbReference>
<dbReference type="STRING" id="10029.G3HQJ3"/>
<evidence type="ECO:0000256" key="1">
    <source>
        <dbReference type="ARBA" id="ARBA00010603"/>
    </source>
</evidence>
<dbReference type="FunCoup" id="G3HQJ3">
    <property type="interactions" value="2710"/>
</dbReference>
<keyword evidence="3" id="KW-0519">Myristate</keyword>
<dbReference type="InterPro" id="IPR019142">
    <property type="entry name" value="Dymeclin"/>
</dbReference>
<gene>
    <name evidence="6" type="ORF">I79_013097</name>
</gene>
<feature type="signal peptide" evidence="5">
    <location>
        <begin position="1"/>
        <end position="19"/>
    </location>
</feature>